<dbReference type="PANTHER" id="PTHR36978:SF4">
    <property type="entry name" value="P-LOOP CONTAINING NUCLEOSIDE TRIPHOSPHATE HYDROLASE PROTEIN"/>
    <property type="match status" value="1"/>
</dbReference>
<dbReference type="InterPro" id="IPR040632">
    <property type="entry name" value="Sulfotransfer_4"/>
</dbReference>
<name>A0A1J9QUK3_9EURO</name>
<evidence type="ECO:0008006" key="3">
    <source>
        <dbReference type="Google" id="ProtNLM"/>
    </source>
</evidence>
<dbReference type="STRING" id="1447872.A0A1J9QUK3"/>
<comment type="caution">
    <text evidence="1">The sequence shown here is derived from an EMBL/GenBank/DDBJ whole genome shotgun (WGS) entry which is preliminary data.</text>
</comment>
<organism evidence="1 2">
    <name type="scientific">Emergomyces pasteurianus Ep9510</name>
    <dbReference type="NCBI Taxonomy" id="1447872"/>
    <lineage>
        <taxon>Eukaryota</taxon>
        <taxon>Fungi</taxon>
        <taxon>Dikarya</taxon>
        <taxon>Ascomycota</taxon>
        <taxon>Pezizomycotina</taxon>
        <taxon>Eurotiomycetes</taxon>
        <taxon>Eurotiomycetidae</taxon>
        <taxon>Onygenales</taxon>
        <taxon>Ajellomycetaceae</taxon>
        <taxon>Emergomyces</taxon>
    </lineage>
</organism>
<dbReference type="EMBL" id="LGRN01000008">
    <property type="protein sequence ID" value="OJD19548.1"/>
    <property type="molecule type" value="Genomic_DNA"/>
</dbReference>
<reference evidence="1 2" key="1">
    <citation type="submission" date="2015-07" db="EMBL/GenBank/DDBJ databases">
        <title>Emmonsia species relationships and genome sequence.</title>
        <authorList>
            <consortium name="The Broad Institute Genomics Platform"/>
            <person name="Cuomo C.A."/>
            <person name="Munoz J.F."/>
            <person name="Imamovic A."/>
            <person name="Priest M.E."/>
            <person name="Young S."/>
            <person name="Clay O.K."/>
            <person name="McEwen J.G."/>
        </authorList>
    </citation>
    <scope>NUCLEOTIDE SEQUENCE [LARGE SCALE GENOMIC DNA]</scope>
    <source>
        <strain evidence="1 2">UAMH 9510</strain>
    </source>
</reference>
<sequence length="267" mass="29526">MDGIEGYTVTNGGPSRTRVAPVEVLCLGPPRAGANSIHTALGKLGYHETYYFTSSVNDRSQDTQKWLDAFDAVFQGKGAFGKGDFDCLFKGCQAVVGRPCCAFAPQLIKAYPEAKVILNTRDVDEWYMSWLRLVKARRAQEQAQGEVNIDTTDLHKVAAKLLRDKILFAFFQDDFINTAKAAFKAHFNAICELVPKDMLLIYDIKDGWAPLCEFLGKPAPSEPFPGHDTLEVFEELHPPHANAKAVELKPLHHTVVGVPHAGVEVQN</sequence>
<dbReference type="AlphaFoldDB" id="A0A1J9QUK3"/>
<dbReference type="Proteomes" id="UP000182235">
    <property type="component" value="Unassembled WGS sequence"/>
</dbReference>
<dbReference type="OrthoDB" id="408152at2759"/>
<gene>
    <name evidence="1" type="ORF">AJ78_00520</name>
</gene>
<proteinExistence type="predicted"/>
<dbReference type="SUPFAM" id="SSF52540">
    <property type="entry name" value="P-loop containing nucleoside triphosphate hydrolases"/>
    <property type="match status" value="1"/>
</dbReference>
<evidence type="ECO:0000313" key="1">
    <source>
        <dbReference type="EMBL" id="OJD19548.1"/>
    </source>
</evidence>
<evidence type="ECO:0000313" key="2">
    <source>
        <dbReference type="Proteomes" id="UP000182235"/>
    </source>
</evidence>
<accession>A0A1J9QUK3</accession>
<dbReference type="InterPro" id="IPR027417">
    <property type="entry name" value="P-loop_NTPase"/>
</dbReference>
<keyword evidence="2" id="KW-1185">Reference proteome</keyword>
<dbReference type="Gene3D" id="3.40.50.300">
    <property type="entry name" value="P-loop containing nucleotide triphosphate hydrolases"/>
    <property type="match status" value="1"/>
</dbReference>
<dbReference type="PANTHER" id="PTHR36978">
    <property type="entry name" value="P-LOOP CONTAINING NUCLEOTIDE TRIPHOSPHATE HYDROLASE"/>
    <property type="match status" value="1"/>
</dbReference>
<protein>
    <recommendedName>
        <fullName evidence="3">Sulfotransferase domain-containing protein</fullName>
    </recommendedName>
</protein>
<dbReference type="Pfam" id="PF17784">
    <property type="entry name" value="Sulfotransfer_4"/>
    <property type="match status" value="1"/>
</dbReference>
<dbReference type="VEuPathDB" id="FungiDB:AJ78_00520"/>